<accession>A0A9D1EZP7</accession>
<dbReference type="EMBL" id="DVIU01000191">
    <property type="protein sequence ID" value="HIS36881.1"/>
    <property type="molecule type" value="Genomic_DNA"/>
</dbReference>
<sequence>MSTKAIIKVDFKNIDRVSWSKFSPAILVFNKTIFRISSWKALLKIFYYLCYKADSKNAEYFDSLKDRFISVINGRFARTDRNIAHTIYQIKQKYIFSSTQFSAYDGVKFSKTCYVSCYETSTPNRFTGLEYSVIDNLTVINQVANDLKQKRPTIYLSNPEADTKTIESQTNQIIKKLTDKDCKDRKKEKSVRYFIAHINGEVLSPEEKFYKRINVEFDKKVLLGDIAISEVEEKYLHDYMSNFLSILVKTTSSANMPFYPKVFAFGLVRYAMKCYGRGTFFPYFKHEYGIELNAANQGQLHDIFQRIMVEYDKLYDEKAATRIDNINMHCFVTDKCAPQFFDYIFDYWRLDLNRNIENIYGEGGPALFSRLINEIKANNVTAVNNIMKHTSMALVMNEKRGRMRIKRFLQLIDKCFWDHIEVPQTGNRFNRLLKDWMDNPKGKFQAEYQKAKRQTYQKGEKLLSHPILAVRVKDGSFSIKLPRQILPHCEQDEYPVWTIVGDNGRVSEEAKLMEGRIGLYTEECEISLPVSNLFDNIRMTLSSEKRRYASFNFKKSDIRFFNDKGVCVDHSKGFLPEGMLLAYSNSPDIPQIIYQPPVPQDYSDGIYRCLYNVKRGDILKFNDGHAIPVGNDISEGLTENALDGAKMEHNGDMLSIYPVLPKIIFKTTRDRLTGTALTITRANGNEQFVKVSEQHYFELKLDSSLDDSYAYIIDLSEFIGKDGIYKVLLNIPGTKTIKIYEFAYLKDFKYKFINAPYIFKDSGEILFPAYITLNTDDDWTITQTDKSLAFSFNEQTEYGKSVKDCKIDVEYNLYGNSVVISIDVPALFWKYSKEDDWNYRCPADVSLKNLPRTLYVRGPFDFRNKSSKLYVDNSESFDETDVYASHQNGTDYYGFNLSNVKSWIDYSKACRTINIVLDGVSYQFLKVICHSIITSGSIYYDYETQELHGKFSIIGNSDFTVKVEHDGQIIGQDIPLENGQFLLETDSPGGDYLVTVYEIIDGDDGFDADTIKIGEYTLSLFDITKLTGDTIELKSFRDAEGKFRPLKLDLQYFIVVEELLENPDIDLINGIWKVDLGDEAQLKKCSFYRGTLGHYDGATTVKDFSVLVVFFSKADTTQLSILREYDGEYVELLYDYKTHSLVQSDEGLTRRQKQERIVLLSDNKYDCEVEILKSTISNEGK</sequence>
<dbReference type="Proteomes" id="UP000823928">
    <property type="component" value="Unassembled WGS sequence"/>
</dbReference>
<protein>
    <submittedName>
        <fullName evidence="1">Uncharacterized protein</fullName>
    </submittedName>
</protein>
<organism evidence="1 2">
    <name type="scientific">Candidatus Scatousia excrementigallinarum</name>
    <dbReference type="NCBI Taxonomy" id="2840935"/>
    <lineage>
        <taxon>Bacteria</taxon>
        <taxon>Candidatus Scatousia</taxon>
    </lineage>
</organism>
<reference evidence="1" key="2">
    <citation type="journal article" date="2021" name="PeerJ">
        <title>Extensive microbial diversity within the chicken gut microbiome revealed by metagenomics and culture.</title>
        <authorList>
            <person name="Gilroy R."/>
            <person name="Ravi A."/>
            <person name="Getino M."/>
            <person name="Pursley I."/>
            <person name="Horton D.L."/>
            <person name="Alikhan N.F."/>
            <person name="Baker D."/>
            <person name="Gharbi K."/>
            <person name="Hall N."/>
            <person name="Watson M."/>
            <person name="Adriaenssens E.M."/>
            <person name="Foster-Nyarko E."/>
            <person name="Jarju S."/>
            <person name="Secka A."/>
            <person name="Antonio M."/>
            <person name="Oren A."/>
            <person name="Chaudhuri R.R."/>
            <person name="La Ragione R."/>
            <person name="Hildebrand F."/>
            <person name="Pallen M.J."/>
        </authorList>
    </citation>
    <scope>NUCLEOTIDE SEQUENCE</scope>
    <source>
        <strain evidence="1">6276</strain>
    </source>
</reference>
<proteinExistence type="predicted"/>
<comment type="caution">
    <text evidence="1">The sequence shown here is derived from an EMBL/GenBank/DDBJ whole genome shotgun (WGS) entry which is preliminary data.</text>
</comment>
<evidence type="ECO:0000313" key="2">
    <source>
        <dbReference type="Proteomes" id="UP000823928"/>
    </source>
</evidence>
<reference evidence="1" key="1">
    <citation type="submission" date="2020-10" db="EMBL/GenBank/DDBJ databases">
        <authorList>
            <person name="Gilroy R."/>
        </authorList>
    </citation>
    <scope>NUCLEOTIDE SEQUENCE</scope>
    <source>
        <strain evidence="1">6276</strain>
    </source>
</reference>
<name>A0A9D1EZP7_9BACT</name>
<dbReference type="AlphaFoldDB" id="A0A9D1EZP7"/>
<evidence type="ECO:0000313" key="1">
    <source>
        <dbReference type="EMBL" id="HIS36881.1"/>
    </source>
</evidence>
<gene>
    <name evidence="1" type="ORF">IAC10_09695</name>
</gene>